<keyword evidence="3 5" id="KW-0342">GTP-binding</keyword>
<dbReference type="GO" id="GO:0005940">
    <property type="term" value="C:septin ring"/>
    <property type="evidence" value="ECO:0000318"/>
    <property type="project" value="GO_Central"/>
</dbReference>
<dbReference type="FunFam" id="3.40.50.300:FF:000260">
    <property type="entry name" value="Cell division control 10"/>
    <property type="match status" value="1"/>
</dbReference>
<keyword evidence="1" id="KW-0132">Cell division</keyword>
<dbReference type="HOGENOM" id="CLU_017718_7_1_1"/>
<evidence type="ECO:0000259" key="6">
    <source>
        <dbReference type="PROSITE" id="PS51719"/>
    </source>
</evidence>
<dbReference type="GO" id="GO:0015630">
    <property type="term" value="C:microtubule cytoskeleton"/>
    <property type="evidence" value="ECO:0000318"/>
    <property type="project" value="GO_Central"/>
</dbReference>
<dbReference type="CTD" id="6750904"/>
<feature type="domain" description="Septin-type G" evidence="6">
    <location>
        <begin position="34"/>
        <end position="308"/>
    </location>
</feature>
<dbReference type="InParanoid" id="B3RMJ1"/>
<dbReference type="InterPro" id="IPR027417">
    <property type="entry name" value="P-loop_NTPase"/>
</dbReference>
<dbReference type="GO" id="GO:0032153">
    <property type="term" value="C:cell division site"/>
    <property type="evidence" value="ECO:0000318"/>
    <property type="project" value="GO_Central"/>
</dbReference>
<dbReference type="InterPro" id="IPR016491">
    <property type="entry name" value="Septin"/>
</dbReference>
<sequence>MFETTRWGVLKTAPERPIGLDSIQDQVKQKLLRFGLTFNIMIVGSSGLGKSTMMNTLFKSKVNRWMASDTSQEPIIPPTVEIKTISHVIEEKNIRLKLSITDTPGFGDHVNNVKCWEPIIKYINDQYQHYLSEERRIERKPRIPDTRIHCVIYFIAPTGHSLRAIDVECLKRLVKVVNVIPVIAKADSLTLEERQAFKNRIRNDFERNGISKLYPMLHKGLEEDEFQKNKAIKNQLPFAVVGSDQFMSIKGTPVLARKTRWGTIEVENPSHNEFPQFRDMLLRTHLHDLIDTTAEVYYEHYRRNQLQLVQDGDS</sequence>
<keyword evidence="8" id="KW-1185">Reference proteome</keyword>
<protein>
    <recommendedName>
        <fullName evidence="6">Septin-type G domain-containing protein</fullName>
    </recommendedName>
</protein>
<dbReference type="eggNOG" id="KOG1547">
    <property type="taxonomic scope" value="Eukaryota"/>
</dbReference>
<dbReference type="CDD" id="cd01850">
    <property type="entry name" value="CDC_Septin"/>
    <property type="match status" value="1"/>
</dbReference>
<evidence type="ECO:0000256" key="3">
    <source>
        <dbReference type="ARBA" id="ARBA00023134"/>
    </source>
</evidence>
<dbReference type="GO" id="GO:0061640">
    <property type="term" value="P:cytoskeleton-dependent cytokinesis"/>
    <property type="evidence" value="ECO:0000318"/>
    <property type="project" value="GO_Central"/>
</dbReference>
<comment type="similarity">
    <text evidence="5">Belongs to the TRAFAC class TrmE-Era-EngA-EngB-Septin-like GTPase superfamily. Septin GTPase family.</text>
</comment>
<evidence type="ECO:0000313" key="8">
    <source>
        <dbReference type="Proteomes" id="UP000009022"/>
    </source>
</evidence>
<dbReference type="KEGG" id="tad:TRIADDRAFT_21019"/>
<reference evidence="7 8" key="1">
    <citation type="journal article" date="2008" name="Nature">
        <title>The Trichoplax genome and the nature of placozoans.</title>
        <authorList>
            <person name="Srivastava M."/>
            <person name="Begovic E."/>
            <person name="Chapman J."/>
            <person name="Putnam N.H."/>
            <person name="Hellsten U."/>
            <person name="Kawashima T."/>
            <person name="Kuo A."/>
            <person name="Mitros T."/>
            <person name="Salamov A."/>
            <person name="Carpenter M.L."/>
            <person name="Signorovitch A.Y."/>
            <person name="Moreno M.A."/>
            <person name="Kamm K."/>
            <person name="Grimwood J."/>
            <person name="Schmutz J."/>
            <person name="Shapiro H."/>
            <person name="Grigoriev I.V."/>
            <person name="Buss L.W."/>
            <person name="Schierwater B."/>
            <person name="Dellaporta S.L."/>
            <person name="Rokhsar D.S."/>
        </authorList>
    </citation>
    <scope>NUCLEOTIDE SEQUENCE [LARGE SCALE GENOMIC DNA]</scope>
    <source>
        <strain evidence="7 8">Grell-BS-1999</strain>
    </source>
</reference>
<dbReference type="PIRSF" id="PIRSF006698">
    <property type="entry name" value="Septin"/>
    <property type="match status" value="1"/>
</dbReference>
<dbReference type="PROSITE" id="PS51719">
    <property type="entry name" value="G_SEPTIN"/>
    <property type="match status" value="1"/>
</dbReference>
<evidence type="ECO:0000256" key="4">
    <source>
        <dbReference type="ARBA" id="ARBA00023306"/>
    </source>
</evidence>
<dbReference type="GO" id="GO:0031105">
    <property type="term" value="C:septin complex"/>
    <property type="evidence" value="ECO:0000318"/>
    <property type="project" value="GO_Central"/>
</dbReference>
<dbReference type="GO" id="GO:0003924">
    <property type="term" value="F:GTPase activity"/>
    <property type="evidence" value="ECO:0000318"/>
    <property type="project" value="GO_Central"/>
</dbReference>
<dbReference type="Proteomes" id="UP000009022">
    <property type="component" value="Unassembled WGS sequence"/>
</dbReference>
<evidence type="ECO:0000313" key="7">
    <source>
        <dbReference type="EMBL" id="EDV27855.1"/>
    </source>
</evidence>
<gene>
    <name evidence="7" type="ORF">TRIADDRAFT_21019</name>
</gene>
<dbReference type="SUPFAM" id="SSF52540">
    <property type="entry name" value="P-loop containing nucleoside triphosphate hydrolases"/>
    <property type="match status" value="1"/>
</dbReference>
<dbReference type="GO" id="GO:0032161">
    <property type="term" value="C:cleavage apparatus septin structure"/>
    <property type="evidence" value="ECO:0007669"/>
    <property type="project" value="UniProtKB-ARBA"/>
</dbReference>
<keyword evidence="2 5" id="KW-0547">Nucleotide-binding</keyword>
<dbReference type="Pfam" id="PF00735">
    <property type="entry name" value="Septin"/>
    <property type="match status" value="1"/>
</dbReference>
<dbReference type="GO" id="GO:0007010">
    <property type="term" value="P:cytoskeleton organization"/>
    <property type="evidence" value="ECO:0007669"/>
    <property type="project" value="UniProtKB-ARBA"/>
</dbReference>
<organism evidence="7 8">
    <name type="scientific">Trichoplax adhaerens</name>
    <name type="common">Trichoplax reptans</name>
    <dbReference type="NCBI Taxonomy" id="10228"/>
    <lineage>
        <taxon>Eukaryota</taxon>
        <taxon>Metazoa</taxon>
        <taxon>Placozoa</taxon>
        <taxon>Uniplacotomia</taxon>
        <taxon>Trichoplacea</taxon>
        <taxon>Trichoplacidae</taxon>
        <taxon>Trichoplax</taxon>
    </lineage>
</organism>
<proteinExistence type="inferred from homology"/>
<evidence type="ECO:0000256" key="2">
    <source>
        <dbReference type="ARBA" id="ARBA00022741"/>
    </source>
</evidence>
<dbReference type="InterPro" id="IPR030379">
    <property type="entry name" value="G_SEPTIN_dom"/>
</dbReference>
<dbReference type="PANTHER" id="PTHR18884">
    <property type="entry name" value="SEPTIN"/>
    <property type="match status" value="1"/>
</dbReference>
<accession>B3RMJ1</accession>
<evidence type="ECO:0000256" key="1">
    <source>
        <dbReference type="ARBA" id="ARBA00022618"/>
    </source>
</evidence>
<dbReference type="Gene3D" id="3.40.50.300">
    <property type="entry name" value="P-loop containing nucleotide triphosphate hydrolases"/>
    <property type="match status" value="1"/>
</dbReference>
<dbReference type="STRING" id="10228.B3RMJ1"/>
<dbReference type="PhylomeDB" id="B3RMJ1"/>
<dbReference type="GeneID" id="6750904"/>
<name>B3RMJ1_TRIAD</name>
<dbReference type="OrthoDB" id="416553at2759"/>
<dbReference type="OMA" id="QHHIPDT"/>
<dbReference type="AlphaFoldDB" id="B3RMJ1"/>
<evidence type="ECO:0000256" key="5">
    <source>
        <dbReference type="RuleBase" id="RU004560"/>
    </source>
</evidence>
<dbReference type="EMBL" id="DS985242">
    <property type="protein sequence ID" value="EDV27855.1"/>
    <property type="molecule type" value="Genomic_DNA"/>
</dbReference>
<dbReference type="GO" id="GO:0005525">
    <property type="term" value="F:GTP binding"/>
    <property type="evidence" value="ECO:0007669"/>
    <property type="project" value="UniProtKB-KW"/>
</dbReference>
<dbReference type="FunCoup" id="B3RMJ1">
    <property type="interactions" value="1215"/>
</dbReference>
<dbReference type="GO" id="GO:0060090">
    <property type="term" value="F:molecular adaptor activity"/>
    <property type="evidence" value="ECO:0000318"/>
    <property type="project" value="GO_Central"/>
</dbReference>
<keyword evidence="4" id="KW-0131">Cell cycle</keyword>
<dbReference type="RefSeq" id="XP_002109689.1">
    <property type="nucleotide sequence ID" value="XM_002109653.1"/>
</dbReference>
<dbReference type="GO" id="GO:0008104">
    <property type="term" value="P:intracellular protein localization"/>
    <property type="evidence" value="ECO:0000318"/>
    <property type="project" value="GO_Central"/>
</dbReference>